<keyword evidence="2" id="KW-1185">Reference proteome</keyword>
<sequence>MERFPEVEHLRLVVDLEEHGVDAGEGTHRRRRRRWRRRGVGEGWNRV</sequence>
<dbReference type="EMBL" id="CACRZD030000013">
    <property type="protein sequence ID" value="CAA6670044.1"/>
    <property type="molecule type" value="Genomic_DNA"/>
</dbReference>
<dbReference type="AlphaFoldDB" id="A0A7I8JIQ9"/>
<dbReference type="Proteomes" id="UP001189122">
    <property type="component" value="Unassembled WGS sequence"/>
</dbReference>
<accession>A0A7I8JIQ9</accession>
<organism evidence="1">
    <name type="scientific">Spirodela intermedia</name>
    <name type="common">Intermediate duckweed</name>
    <dbReference type="NCBI Taxonomy" id="51605"/>
    <lineage>
        <taxon>Eukaryota</taxon>
        <taxon>Viridiplantae</taxon>
        <taxon>Streptophyta</taxon>
        <taxon>Embryophyta</taxon>
        <taxon>Tracheophyta</taxon>
        <taxon>Spermatophyta</taxon>
        <taxon>Magnoliopsida</taxon>
        <taxon>Liliopsida</taxon>
        <taxon>Araceae</taxon>
        <taxon>Lemnoideae</taxon>
        <taxon>Spirodela</taxon>
    </lineage>
</organism>
<proteinExistence type="predicted"/>
<evidence type="ECO:0000313" key="2">
    <source>
        <dbReference type="Proteomes" id="UP001189122"/>
    </source>
</evidence>
<gene>
    <name evidence="1" type="ORF">SI7747_13016447</name>
</gene>
<reference evidence="1 2" key="1">
    <citation type="submission" date="2019-12" db="EMBL/GenBank/DDBJ databases">
        <authorList>
            <person name="Scholz U."/>
            <person name="Mascher M."/>
            <person name="Fiebig A."/>
        </authorList>
    </citation>
    <scope>NUCLEOTIDE SEQUENCE</scope>
</reference>
<protein>
    <submittedName>
        <fullName evidence="1">Uncharacterized protein</fullName>
    </submittedName>
</protein>
<evidence type="ECO:0000313" key="1">
    <source>
        <dbReference type="EMBL" id="CAA2630801.1"/>
    </source>
</evidence>
<dbReference type="EMBL" id="LR743600">
    <property type="protein sequence ID" value="CAA2630801.1"/>
    <property type="molecule type" value="Genomic_DNA"/>
</dbReference>
<name>A0A7I8JIQ9_SPIIN</name>